<dbReference type="EMBL" id="MLFT02000003">
    <property type="protein sequence ID" value="PHT54130.1"/>
    <property type="molecule type" value="Genomic_DNA"/>
</dbReference>
<protein>
    <recommendedName>
        <fullName evidence="2">Retrovirus-related Pol polyprotein from transposon TNT 1-94-like beta-barrel domain-containing protein</fullName>
    </recommendedName>
</protein>
<dbReference type="OrthoDB" id="1306265at2759"/>
<sequence>MDSGTRHLVTPDLDNLGIHSEYQGPKEVTIGNGSKLRISHVGKSLVILSNKKFHLDDILHVLTATQNLLSISSFAKSNQVSIEFFPNHFLIKDLVTRDIVNIGPINDGLYSLAALKSSTPASYAAFLWVWHAPLAHTSFPTVHQALSSSVIVPSFKSSSLCSTCVVTKSHKDIVAPPSITNAENEPLNVIVPFHPSISPTSIQPMMPQPSIPVQTSKFLSPSPPLEPLTNHRSSSTVDPFPGDTSCNDPPSQHRVYHGPNLISANVVKENTISSNTSITPQNRVSRRHTVLRITSGPKLTLLLA</sequence>
<dbReference type="Proteomes" id="UP000224567">
    <property type="component" value="Unassembled WGS sequence"/>
</dbReference>
<dbReference type="Pfam" id="PF22936">
    <property type="entry name" value="Pol_BBD"/>
    <property type="match status" value="1"/>
</dbReference>
<name>A0A2G2X9I0_CAPBA</name>
<reference evidence="4" key="2">
    <citation type="journal article" date="2017" name="J. Anim. Genet.">
        <title>Multiple reference genome sequences of hot pepper reveal the massive evolution of plant disease resistance genes by retroduplication.</title>
        <authorList>
            <person name="Kim S."/>
            <person name="Park J."/>
            <person name="Yeom S.-I."/>
            <person name="Kim Y.-M."/>
            <person name="Seo E."/>
            <person name="Kim K.-T."/>
            <person name="Kim M.-S."/>
            <person name="Lee J.M."/>
            <person name="Cheong K."/>
            <person name="Shin H.-S."/>
            <person name="Kim S.-B."/>
            <person name="Han K."/>
            <person name="Lee J."/>
            <person name="Park M."/>
            <person name="Lee H.-A."/>
            <person name="Lee H.-Y."/>
            <person name="Lee Y."/>
            <person name="Oh S."/>
            <person name="Lee J.H."/>
            <person name="Choi E."/>
            <person name="Choi E."/>
            <person name="Lee S.E."/>
            <person name="Jeon J."/>
            <person name="Kim H."/>
            <person name="Choi G."/>
            <person name="Song H."/>
            <person name="Lee J."/>
            <person name="Lee S.-C."/>
            <person name="Kwon J.-K."/>
            <person name="Lee H.-Y."/>
            <person name="Koo N."/>
            <person name="Hong Y."/>
            <person name="Kim R.W."/>
            <person name="Kang W.-H."/>
            <person name="Huh J.H."/>
            <person name="Kang B.-C."/>
            <person name="Yang T.-J."/>
            <person name="Lee Y.-H."/>
            <person name="Bennetzen J.L."/>
            <person name="Choi D."/>
        </authorList>
    </citation>
    <scope>NUCLEOTIDE SEQUENCE [LARGE SCALE GENOMIC DNA]</scope>
    <source>
        <strain evidence="4">cv. PBC81</strain>
    </source>
</reference>
<feature type="domain" description="Retrovirus-related Pol polyprotein from transposon TNT 1-94-like beta-barrel" evidence="2">
    <location>
        <begin position="1"/>
        <end position="76"/>
    </location>
</feature>
<organism evidence="3 4">
    <name type="scientific">Capsicum baccatum</name>
    <name type="common">Peruvian pepper</name>
    <dbReference type="NCBI Taxonomy" id="33114"/>
    <lineage>
        <taxon>Eukaryota</taxon>
        <taxon>Viridiplantae</taxon>
        <taxon>Streptophyta</taxon>
        <taxon>Embryophyta</taxon>
        <taxon>Tracheophyta</taxon>
        <taxon>Spermatophyta</taxon>
        <taxon>Magnoliopsida</taxon>
        <taxon>eudicotyledons</taxon>
        <taxon>Gunneridae</taxon>
        <taxon>Pentapetalae</taxon>
        <taxon>asterids</taxon>
        <taxon>lamiids</taxon>
        <taxon>Solanales</taxon>
        <taxon>Solanaceae</taxon>
        <taxon>Solanoideae</taxon>
        <taxon>Capsiceae</taxon>
        <taxon>Capsicum</taxon>
    </lineage>
</organism>
<keyword evidence="4" id="KW-1185">Reference proteome</keyword>
<evidence type="ECO:0000313" key="4">
    <source>
        <dbReference type="Proteomes" id="UP000224567"/>
    </source>
</evidence>
<proteinExistence type="predicted"/>
<evidence type="ECO:0000313" key="3">
    <source>
        <dbReference type="EMBL" id="PHT54130.1"/>
    </source>
</evidence>
<evidence type="ECO:0000256" key="1">
    <source>
        <dbReference type="SAM" id="MobiDB-lite"/>
    </source>
</evidence>
<dbReference type="AlphaFoldDB" id="A0A2G2X9I0"/>
<comment type="caution">
    <text evidence="3">The sequence shown here is derived from an EMBL/GenBank/DDBJ whole genome shotgun (WGS) entry which is preliminary data.</text>
</comment>
<accession>A0A2G2X9I0</accession>
<dbReference type="InterPro" id="IPR054722">
    <property type="entry name" value="PolX-like_BBD"/>
</dbReference>
<feature type="region of interest" description="Disordered" evidence="1">
    <location>
        <begin position="212"/>
        <end position="257"/>
    </location>
</feature>
<evidence type="ECO:0000259" key="2">
    <source>
        <dbReference type="Pfam" id="PF22936"/>
    </source>
</evidence>
<gene>
    <name evidence="3" type="ORF">CQW23_08592</name>
</gene>
<reference evidence="3 4" key="1">
    <citation type="journal article" date="2017" name="Genome Biol.">
        <title>New reference genome sequences of hot pepper reveal the massive evolution of plant disease-resistance genes by retroduplication.</title>
        <authorList>
            <person name="Kim S."/>
            <person name="Park J."/>
            <person name="Yeom S.I."/>
            <person name="Kim Y.M."/>
            <person name="Seo E."/>
            <person name="Kim K.T."/>
            <person name="Kim M.S."/>
            <person name="Lee J.M."/>
            <person name="Cheong K."/>
            <person name="Shin H.S."/>
            <person name="Kim S.B."/>
            <person name="Han K."/>
            <person name="Lee J."/>
            <person name="Park M."/>
            <person name="Lee H.A."/>
            <person name="Lee H.Y."/>
            <person name="Lee Y."/>
            <person name="Oh S."/>
            <person name="Lee J.H."/>
            <person name="Choi E."/>
            <person name="Choi E."/>
            <person name="Lee S.E."/>
            <person name="Jeon J."/>
            <person name="Kim H."/>
            <person name="Choi G."/>
            <person name="Song H."/>
            <person name="Lee J."/>
            <person name="Lee S.C."/>
            <person name="Kwon J.K."/>
            <person name="Lee H.Y."/>
            <person name="Koo N."/>
            <person name="Hong Y."/>
            <person name="Kim R.W."/>
            <person name="Kang W.H."/>
            <person name="Huh J.H."/>
            <person name="Kang B.C."/>
            <person name="Yang T.J."/>
            <person name="Lee Y.H."/>
            <person name="Bennetzen J.L."/>
            <person name="Choi D."/>
        </authorList>
    </citation>
    <scope>NUCLEOTIDE SEQUENCE [LARGE SCALE GENOMIC DNA]</scope>
    <source>
        <strain evidence="4">cv. PBC81</strain>
    </source>
</reference>